<accession>A0AA48L6N0</accession>
<dbReference type="InterPro" id="IPR016181">
    <property type="entry name" value="Acyl_CoA_acyltransferase"/>
</dbReference>
<dbReference type="KEGG" id="ccac:CcaHIS019_0505340"/>
<dbReference type="EMBL" id="AP028216">
    <property type="protein sequence ID" value="BEI92906.1"/>
    <property type="molecule type" value="Genomic_DNA"/>
</dbReference>
<keyword evidence="2" id="KW-1185">Reference proteome</keyword>
<protein>
    <recommendedName>
        <fullName evidence="3">N-acetyltransferase domain-containing protein</fullName>
    </recommendedName>
</protein>
<reference evidence="1" key="1">
    <citation type="journal article" date="2023" name="BMC Genomics">
        <title>Chromosome-level genome assemblies of Cutaneotrichosporon spp. (Trichosporonales, Basidiomycota) reveal imbalanced evolution between nucleotide sequences and chromosome synteny.</title>
        <authorList>
            <person name="Kobayashi Y."/>
            <person name="Kayamori A."/>
            <person name="Aoki K."/>
            <person name="Shiwa Y."/>
            <person name="Matsutani M."/>
            <person name="Fujita N."/>
            <person name="Sugita T."/>
            <person name="Iwasaki W."/>
            <person name="Tanaka N."/>
            <person name="Takashima M."/>
        </authorList>
    </citation>
    <scope>NUCLEOTIDE SEQUENCE</scope>
    <source>
        <strain evidence="1">HIS019</strain>
    </source>
</reference>
<name>A0AA48L6N0_9TREE</name>
<gene>
    <name evidence="1" type="ORF">CcaverHIS019_0505340</name>
</gene>
<sequence>MVDVLTDSFLAYPEHVLMWGSDRKINRTLMEATVANAIANHRVWLAETKDDIVGVGLWTDPGAVWISEEDVPAVFGSVMGLVEPEFLQFMLGDMLPGQAGIEEKYIPGCATDSYFGAILGVDPKAQSCGVGGKIMADIIKNAGDVPIMLHTQGPKNLHFYGKYGFKVAAKHEFVLLSGETWLDNLLVRRPDGSV</sequence>
<dbReference type="GeneID" id="85496776"/>
<dbReference type="SUPFAM" id="SSF55729">
    <property type="entry name" value="Acyl-CoA N-acyltransferases (Nat)"/>
    <property type="match status" value="1"/>
</dbReference>
<evidence type="ECO:0000313" key="2">
    <source>
        <dbReference type="Proteomes" id="UP001233271"/>
    </source>
</evidence>
<organism evidence="1 2">
    <name type="scientific">Cutaneotrichosporon cavernicola</name>
    <dbReference type="NCBI Taxonomy" id="279322"/>
    <lineage>
        <taxon>Eukaryota</taxon>
        <taxon>Fungi</taxon>
        <taxon>Dikarya</taxon>
        <taxon>Basidiomycota</taxon>
        <taxon>Agaricomycotina</taxon>
        <taxon>Tremellomycetes</taxon>
        <taxon>Trichosporonales</taxon>
        <taxon>Trichosporonaceae</taxon>
        <taxon>Cutaneotrichosporon</taxon>
    </lineage>
</organism>
<dbReference type="Proteomes" id="UP001233271">
    <property type="component" value="Chromosome 5"/>
</dbReference>
<dbReference type="Gene3D" id="3.40.630.30">
    <property type="match status" value="1"/>
</dbReference>
<dbReference type="RefSeq" id="XP_060458171.1">
    <property type="nucleotide sequence ID" value="XM_060601704.1"/>
</dbReference>
<evidence type="ECO:0000313" key="1">
    <source>
        <dbReference type="EMBL" id="BEI92906.1"/>
    </source>
</evidence>
<evidence type="ECO:0008006" key="3">
    <source>
        <dbReference type="Google" id="ProtNLM"/>
    </source>
</evidence>
<proteinExistence type="predicted"/>
<dbReference type="AlphaFoldDB" id="A0AA48L6N0"/>